<keyword evidence="2" id="KW-1185">Reference proteome</keyword>
<sequence length="84" mass="9648">MDLPAYNSGQFQSKINLMQKKPGLHQKLRTHQGVCFQLFSRKWTGNRKYGSAWGVILYDNASAEYYLVTQQLSLPGKTSTSFTW</sequence>
<name>A0A7J7KR23_BUGNE</name>
<gene>
    <name evidence="1" type="ORF">EB796_001148</name>
</gene>
<comment type="caution">
    <text evidence="1">The sequence shown here is derived from an EMBL/GenBank/DDBJ whole genome shotgun (WGS) entry which is preliminary data.</text>
</comment>
<dbReference type="EMBL" id="VXIV02000134">
    <property type="protein sequence ID" value="KAF6040533.1"/>
    <property type="molecule type" value="Genomic_DNA"/>
</dbReference>
<evidence type="ECO:0000313" key="2">
    <source>
        <dbReference type="Proteomes" id="UP000593567"/>
    </source>
</evidence>
<organism evidence="1 2">
    <name type="scientific">Bugula neritina</name>
    <name type="common">Brown bryozoan</name>
    <name type="synonym">Sertularia neritina</name>
    <dbReference type="NCBI Taxonomy" id="10212"/>
    <lineage>
        <taxon>Eukaryota</taxon>
        <taxon>Metazoa</taxon>
        <taxon>Spiralia</taxon>
        <taxon>Lophotrochozoa</taxon>
        <taxon>Bryozoa</taxon>
        <taxon>Gymnolaemata</taxon>
        <taxon>Cheilostomatida</taxon>
        <taxon>Flustrina</taxon>
        <taxon>Buguloidea</taxon>
        <taxon>Bugulidae</taxon>
        <taxon>Bugula</taxon>
    </lineage>
</organism>
<accession>A0A7J7KR23</accession>
<evidence type="ECO:0000313" key="1">
    <source>
        <dbReference type="EMBL" id="KAF6040533.1"/>
    </source>
</evidence>
<dbReference type="Proteomes" id="UP000593567">
    <property type="component" value="Unassembled WGS sequence"/>
</dbReference>
<dbReference type="AlphaFoldDB" id="A0A7J7KR23"/>
<protein>
    <submittedName>
        <fullName evidence="1">Uncharacterized protein</fullName>
    </submittedName>
</protein>
<proteinExistence type="predicted"/>
<reference evidence="1" key="1">
    <citation type="submission" date="2020-06" db="EMBL/GenBank/DDBJ databases">
        <title>Draft genome of Bugula neritina, a colonial animal packing powerful symbionts and potential medicines.</title>
        <authorList>
            <person name="Rayko M."/>
        </authorList>
    </citation>
    <scope>NUCLEOTIDE SEQUENCE [LARGE SCALE GENOMIC DNA]</scope>
    <source>
        <strain evidence="1">Kwan_BN1</strain>
    </source>
</reference>